<evidence type="ECO:0000313" key="1">
    <source>
        <dbReference type="EMBL" id="GGK42276.1"/>
    </source>
</evidence>
<evidence type="ECO:0008006" key="3">
    <source>
        <dbReference type="Google" id="ProtNLM"/>
    </source>
</evidence>
<dbReference type="Proteomes" id="UP000647587">
    <property type="component" value="Unassembled WGS sequence"/>
</dbReference>
<dbReference type="RefSeq" id="WP_189011959.1">
    <property type="nucleotide sequence ID" value="NZ_BMPP01000031.1"/>
</dbReference>
<proteinExistence type="predicted"/>
<keyword evidence="2" id="KW-1185">Reference proteome</keyword>
<name>A0ABQ2F5A7_9DEIO</name>
<organism evidence="1 2">
    <name type="scientific">Deinococcus malanensis</name>
    <dbReference type="NCBI Taxonomy" id="1706855"/>
    <lineage>
        <taxon>Bacteria</taxon>
        <taxon>Thermotogati</taxon>
        <taxon>Deinococcota</taxon>
        <taxon>Deinococci</taxon>
        <taxon>Deinococcales</taxon>
        <taxon>Deinococcaceae</taxon>
        <taxon>Deinococcus</taxon>
    </lineage>
</organism>
<accession>A0ABQ2F5A7</accession>
<protein>
    <recommendedName>
        <fullName evidence="3">SMI1/KNR4 family protein</fullName>
    </recommendedName>
</protein>
<reference evidence="2" key="1">
    <citation type="journal article" date="2019" name="Int. J. Syst. Evol. Microbiol.">
        <title>The Global Catalogue of Microorganisms (GCM) 10K type strain sequencing project: providing services to taxonomists for standard genome sequencing and annotation.</title>
        <authorList>
            <consortium name="The Broad Institute Genomics Platform"/>
            <consortium name="The Broad Institute Genome Sequencing Center for Infectious Disease"/>
            <person name="Wu L."/>
            <person name="Ma J."/>
        </authorList>
    </citation>
    <scope>NUCLEOTIDE SEQUENCE [LARGE SCALE GENOMIC DNA]</scope>
    <source>
        <strain evidence="2">JCM 30331</strain>
    </source>
</reference>
<dbReference type="EMBL" id="BMPP01000031">
    <property type="protein sequence ID" value="GGK42276.1"/>
    <property type="molecule type" value="Genomic_DNA"/>
</dbReference>
<sequence length="92" mass="10198">MTSSLLAFDGLLTALDALGLGLRDRMSPPADPTDIQRVADEFSGPVPEAWRALYAAHNGERDDWEEGTLFGLKFMPLSAVERWLDDVRDHLA</sequence>
<evidence type="ECO:0000313" key="2">
    <source>
        <dbReference type="Proteomes" id="UP000647587"/>
    </source>
</evidence>
<comment type="caution">
    <text evidence="1">The sequence shown here is derived from an EMBL/GenBank/DDBJ whole genome shotgun (WGS) entry which is preliminary data.</text>
</comment>
<gene>
    <name evidence="1" type="ORF">GCM10008955_40040</name>
</gene>